<dbReference type="Gene3D" id="2.60.120.10">
    <property type="entry name" value="Jelly Rolls"/>
    <property type="match status" value="1"/>
</dbReference>
<dbReference type="EnsemblPlants" id="LPERR03G32110.1">
    <property type="protein sequence ID" value="LPERR03G32110.1"/>
    <property type="gene ID" value="LPERR03G32110"/>
</dbReference>
<dbReference type="PANTHER" id="PTHR31238">
    <property type="entry name" value="GERMIN-LIKE PROTEIN SUBFAMILY 3 MEMBER 3"/>
    <property type="match status" value="1"/>
</dbReference>
<keyword evidence="4 13" id="KW-0052">Apoplast</keyword>
<dbReference type="PRINTS" id="PR00325">
    <property type="entry name" value="GERMIN"/>
</dbReference>
<keyword evidence="8 12" id="KW-1015">Disulfide bond</keyword>
<dbReference type="InterPro" id="IPR001929">
    <property type="entry name" value="Germin"/>
</dbReference>
<evidence type="ECO:0000256" key="5">
    <source>
        <dbReference type="ARBA" id="ARBA00022525"/>
    </source>
</evidence>
<keyword evidence="9 10" id="KW-0464">Manganese</keyword>
<feature type="domain" description="Cupin type-1" evidence="14">
    <location>
        <begin position="60"/>
        <end position="208"/>
    </location>
</feature>
<dbReference type="InterPro" id="IPR019780">
    <property type="entry name" value="Germin_Mn-BS"/>
</dbReference>
<feature type="binding site" evidence="11">
    <location>
        <position position="110"/>
    </location>
    <ligand>
        <name>Mn(2+)</name>
        <dbReference type="ChEBI" id="CHEBI:29035"/>
    </ligand>
</feature>
<proteinExistence type="inferred from homology"/>
<feature type="binding site" evidence="11">
    <location>
        <position position="154"/>
    </location>
    <ligand>
        <name>Mn(2+)</name>
        <dbReference type="ChEBI" id="CHEBI:29035"/>
    </ligand>
</feature>
<evidence type="ECO:0000259" key="14">
    <source>
        <dbReference type="SMART" id="SM00835"/>
    </source>
</evidence>
<evidence type="ECO:0000256" key="7">
    <source>
        <dbReference type="ARBA" id="ARBA00022729"/>
    </source>
</evidence>
<dbReference type="Proteomes" id="UP000032180">
    <property type="component" value="Chromosome 3"/>
</dbReference>
<feature type="binding site" evidence="10">
    <location>
        <position position="110"/>
    </location>
    <ligand>
        <name>oxalate</name>
        <dbReference type="ChEBI" id="CHEBI:30623"/>
    </ligand>
</feature>
<evidence type="ECO:0000256" key="13">
    <source>
        <dbReference type="RuleBase" id="RU366015"/>
    </source>
</evidence>
<dbReference type="InterPro" id="IPR011051">
    <property type="entry name" value="RmlC_Cupin_sf"/>
</dbReference>
<evidence type="ECO:0000256" key="4">
    <source>
        <dbReference type="ARBA" id="ARBA00022523"/>
    </source>
</evidence>
<feature type="signal peptide" evidence="13">
    <location>
        <begin position="1"/>
        <end position="20"/>
    </location>
</feature>
<feature type="binding site" evidence="10">
    <location>
        <position position="105"/>
    </location>
    <ligand>
        <name>oxalate</name>
        <dbReference type="ChEBI" id="CHEBI:30623"/>
    </ligand>
</feature>
<dbReference type="SMART" id="SM00835">
    <property type="entry name" value="Cupin_1"/>
    <property type="match status" value="1"/>
</dbReference>
<dbReference type="GO" id="GO:0030145">
    <property type="term" value="F:manganese ion binding"/>
    <property type="evidence" value="ECO:0007669"/>
    <property type="project" value="UniProtKB-UniRule"/>
</dbReference>
<evidence type="ECO:0000256" key="10">
    <source>
        <dbReference type="PIRSR" id="PIRSR601929-1"/>
    </source>
</evidence>
<accession>A0A0D9W0B6</accession>
<dbReference type="CDD" id="cd02241">
    <property type="entry name" value="cupin_OxOx"/>
    <property type="match status" value="1"/>
</dbReference>
<protein>
    <recommendedName>
        <fullName evidence="13">Germin-like protein</fullName>
    </recommendedName>
</protein>
<evidence type="ECO:0000256" key="6">
    <source>
        <dbReference type="ARBA" id="ARBA00022723"/>
    </source>
</evidence>
<evidence type="ECO:0000256" key="2">
    <source>
        <dbReference type="ARBA" id="ARBA00007456"/>
    </source>
</evidence>
<dbReference type="InterPro" id="IPR006045">
    <property type="entry name" value="Cupin_1"/>
</dbReference>
<organism evidence="15 16">
    <name type="scientific">Leersia perrieri</name>
    <dbReference type="NCBI Taxonomy" id="77586"/>
    <lineage>
        <taxon>Eukaryota</taxon>
        <taxon>Viridiplantae</taxon>
        <taxon>Streptophyta</taxon>
        <taxon>Embryophyta</taxon>
        <taxon>Tracheophyta</taxon>
        <taxon>Spermatophyta</taxon>
        <taxon>Magnoliopsida</taxon>
        <taxon>Liliopsida</taxon>
        <taxon>Poales</taxon>
        <taxon>Poaceae</taxon>
        <taxon>BOP clade</taxon>
        <taxon>Oryzoideae</taxon>
        <taxon>Oryzeae</taxon>
        <taxon>Oryzinae</taxon>
        <taxon>Leersia</taxon>
    </lineage>
</organism>
<evidence type="ECO:0000313" key="16">
    <source>
        <dbReference type="Proteomes" id="UP000032180"/>
    </source>
</evidence>
<dbReference type="PROSITE" id="PS00725">
    <property type="entry name" value="GERMIN"/>
    <property type="match status" value="1"/>
</dbReference>
<feature type="disulfide bond" evidence="12">
    <location>
        <begin position="29"/>
        <end position="46"/>
    </location>
</feature>
<reference evidence="16" key="2">
    <citation type="submission" date="2013-12" db="EMBL/GenBank/DDBJ databases">
        <authorList>
            <person name="Yu Y."/>
            <person name="Lee S."/>
            <person name="de Baynast K."/>
            <person name="Wissotski M."/>
            <person name="Liu L."/>
            <person name="Talag J."/>
            <person name="Goicoechea J."/>
            <person name="Angelova A."/>
            <person name="Jetty R."/>
            <person name="Kudrna D."/>
            <person name="Golser W."/>
            <person name="Rivera L."/>
            <person name="Zhang J."/>
            <person name="Wing R."/>
        </authorList>
    </citation>
    <scope>NUCLEOTIDE SEQUENCE</scope>
</reference>
<dbReference type="Pfam" id="PF00190">
    <property type="entry name" value="Cupin_1"/>
    <property type="match status" value="1"/>
</dbReference>
<dbReference type="InterPro" id="IPR014710">
    <property type="entry name" value="RmlC-like_jellyroll"/>
</dbReference>
<evidence type="ECO:0000256" key="9">
    <source>
        <dbReference type="ARBA" id="ARBA00023211"/>
    </source>
</evidence>
<comment type="subunit">
    <text evidence="3">Oligomer (believed to be a pentamer but probably hexamer).</text>
</comment>
<name>A0A0D9W0B6_9ORYZ</name>
<keyword evidence="16" id="KW-1185">Reference proteome</keyword>
<dbReference type="Gramene" id="LPERR03G32110.1">
    <property type="protein sequence ID" value="LPERR03G32110.1"/>
    <property type="gene ID" value="LPERR03G32110"/>
</dbReference>
<dbReference type="SUPFAM" id="SSF51182">
    <property type="entry name" value="RmlC-like cupins"/>
    <property type="match status" value="1"/>
</dbReference>
<feature type="binding site" evidence="10">
    <location>
        <position position="115"/>
    </location>
    <ligand>
        <name>oxalate</name>
        <dbReference type="ChEBI" id="CHEBI:30623"/>
    </ligand>
</feature>
<evidence type="ECO:0000256" key="3">
    <source>
        <dbReference type="ARBA" id="ARBA00011268"/>
    </source>
</evidence>
<evidence type="ECO:0000256" key="12">
    <source>
        <dbReference type="PIRSR" id="PIRSR601929-3"/>
    </source>
</evidence>
<evidence type="ECO:0000313" key="15">
    <source>
        <dbReference type="EnsemblPlants" id="LPERR03G32110.1"/>
    </source>
</evidence>
<reference evidence="15 16" key="1">
    <citation type="submission" date="2012-08" db="EMBL/GenBank/DDBJ databases">
        <title>Oryza genome evolution.</title>
        <authorList>
            <person name="Wing R.A."/>
        </authorList>
    </citation>
    <scope>NUCLEOTIDE SEQUENCE</scope>
</reference>
<feature type="chain" id="PRO_5019614820" description="Germin-like protein" evidence="13">
    <location>
        <begin position="21"/>
        <end position="218"/>
    </location>
</feature>
<feature type="binding site" evidence="11">
    <location>
        <position position="115"/>
    </location>
    <ligand>
        <name>Mn(2+)</name>
        <dbReference type="ChEBI" id="CHEBI:29035"/>
    </ligand>
</feature>
<sequence length="218" mass="23549">MSPLLILTTILAVFISTSIADPDPIQDFCVGIPAPTNSPAYTGFPCKPESNVTSDDFYFTGLAATVKTYNRFGTNVSVANVDTFPGLNTMGLSISRIEHAPGGLNPPHTHPRATEMVHVIEGRILIGFVSTARRFYSKVLNDGDTFVIPRGMVHFEYNVGGDTARVMTAFNSQLPGVEAAAPSLFGTDPEIPDFVLTKSLQVDVGVIRLLKSKFQNQN</sequence>
<evidence type="ECO:0000256" key="11">
    <source>
        <dbReference type="PIRSR" id="PIRSR601929-2"/>
    </source>
</evidence>
<comment type="similarity">
    <text evidence="2 13">Belongs to the germin family.</text>
</comment>
<keyword evidence="7 13" id="KW-0732">Signal</keyword>
<dbReference type="HOGENOM" id="CLU_015790_0_3_1"/>
<dbReference type="STRING" id="77586.A0A0D9W0B6"/>
<keyword evidence="5 13" id="KW-0964">Secreted</keyword>
<evidence type="ECO:0000256" key="8">
    <source>
        <dbReference type="ARBA" id="ARBA00023157"/>
    </source>
</evidence>
<dbReference type="GO" id="GO:0048046">
    <property type="term" value="C:apoplast"/>
    <property type="evidence" value="ECO:0007669"/>
    <property type="project" value="UniProtKB-SubCell"/>
</dbReference>
<evidence type="ECO:0000256" key="1">
    <source>
        <dbReference type="ARBA" id="ARBA00004271"/>
    </source>
</evidence>
<comment type="subcellular location">
    <subcellularLocation>
        <location evidence="1 13">Secreted</location>
        <location evidence="1 13">Extracellular space</location>
        <location evidence="1 13">Apoplast</location>
    </subcellularLocation>
</comment>
<dbReference type="FunFam" id="2.60.120.10:FF:000005">
    <property type="entry name" value="Germin-like protein subfamily 1 member 8"/>
    <property type="match status" value="1"/>
</dbReference>
<reference evidence="15" key="3">
    <citation type="submission" date="2015-04" db="UniProtKB">
        <authorList>
            <consortium name="EnsemblPlants"/>
        </authorList>
    </citation>
    <scope>IDENTIFICATION</scope>
</reference>
<dbReference type="eggNOG" id="ENOG502QSRM">
    <property type="taxonomic scope" value="Eukaryota"/>
</dbReference>
<feature type="binding site" evidence="11">
    <location>
        <position position="108"/>
    </location>
    <ligand>
        <name>Mn(2+)</name>
        <dbReference type="ChEBI" id="CHEBI:29035"/>
    </ligand>
</feature>
<keyword evidence="6 10" id="KW-0479">Metal-binding</keyword>
<dbReference type="AlphaFoldDB" id="A0A0D9W0B6"/>